<dbReference type="GO" id="GO:0003977">
    <property type="term" value="F:UDP-N-acetylglucosamine diphosphorylase activity"/>
    <property type="evidence" value="ECO:0007669"/>
    <property type="project" value="UniProtKB-EC"/>
</dbReference>
<evidence type="ECO:0000313" key="7">
    <source>
        <dbReference type="EMBL" id="CAD5118469.1"/>
    </source>
</evidence>
<dbReference type="InterPro" id="IPR002618">
    <property type="entry name" value="UDPGP_fam"/>
</dbReference>
<protein>
    <recommendedName>
        <fullName evidence="3">UDP-N-acetylglucosamine diphosphorylase</fullName>
        <ecNumber evidence="3">2.7.7.23</ecNumber>
    </recommendedName>
</protein>
<evidence type="ECO:0000256" key="4">
    <source>
        <dbReference type="ARBA" id="ARBA00022679"/>
    </source>
</evidence>
<dbReference type="InterPro" id="IPR029044">
    <property type="entry name" value="Nucleotide-diphossugar_trans"/>
</dbReference>
<reference evidence="7 8" key="1">
    <citation type="submission" date="2020-08" db="EMBL/GenBank/DDBJ databases">
        <authorList>
            <person name="Hejnol A."/>
        </authorList>
    </citation>
    <scope>NUCLEOTIDE SEQUENCE [LARGE SCALE GENOMIC DNA]</scope>
</reference>
<comment type="catalytic activity">
    <reaction evidence="6">
        <text>N-acetyl-alpha-D-glucosamine 1-phosphate + UTP + H(+) = UDP-N-acetyl-alpha-D-glucosamine + diphosphate</text>
        <dbReference type="Rhea" id="RHEA:13509"/>
        <dbReference type="ChEBI" id="CHEBI:15378"/>
        <dbReference type="ChEBI" id="CHEBI:33019"/>
        <dbReference type="ChEBI" id="CHEBI:46398"/>
        <dbReference type="ChEBI" id="CHEBI:57705"/>
        <dbReference type="ChEBI" id="CHEBI:57776"/>
        <dbReference type="EC" id="2.7.7.23"/>
    </reaction>
</comment>
<keyword evidence="5" id="KW-0548">Nucleotidyltransferase</keyword>
<evidence type="ECO:0000256" key="2">
    <source>
        <dbReference type="ARBA" id="ARBA00010401"/>
    </source>
</evidence>
<gene>
    <name evidence="7" type="ORF">DGYR_LOCUS6842</name>
</gene>
<dbReference type="Pfam" id="PF01704">
    <property type="entry name" value="UDPGP"/>
    <property type="match status" value="1"/>
</dbReference>
<dbReference type="CDD" id="cd04193">
    <property type="entry name" value="UDPGlcNAc_PPase"/>
    <property type="match status" value="1"/>
</dbReference>
<dbReference type="Proteomes" id="UP000549394">
    <property type="component" value="Unassembled WGS sequence"/>
</dbReference>
<dbReference type="InterPro" id="IPR039741">
    <property type="entry name" value="UDP-sugar_pyrophosphorylase"/>
</dbReference>
<evidence type="ECO:0000256" key="5">
    <source>
        <dbReference type="ARBA" id="ARBA00022695"/>
    </source>
</evidence>
<accession>A0A7I8VRX6</accession>
<dbReference type="PANTHER" id="PTHR11952">
    <property type="entry name" value="UDP- GLUCOSE PYROPHOSPHORYLASE"/>
    <property type="match status" value="1"/>
</dbReference>
<dbReference type="EMBL" id="CAJFCJ010000009">
    <property type="protein sequence ID" value="CAD5118469.1"/>
    <property type="molecule type" value="Genomic_DNA"/>
</dbReference>
<dbReference type="Gene3D" id="3.90.550.10">
    <property type="entry name" value="Spore Coat Polysaccharide Biosynthesis Protein SpsA, Chain A"/>
    <property type="match status" value="1"/>
</dbReference>
<evidence type="ECO:0000256" key="6">
    <source>
        <dbReference type="ARBA" id="ARBA00048493"/>
    </source>
</evidence>
<evidence type="ECO:0000256" key="3">
    <source>
        <dbReference type="ARBA" id="ARBA00012457"/>
    </source>
</evidence>
<proteinExistence type="inferred from homology"/>
<comment type="caution">
    <text evidence="7">The sequence shown here is derived from an EMBL/GenBank/DDBJ whole genome shotgun (WGS) entry which is preliminary data.</text>
</comment>
<dbReference type="GO" id="GO:0006048">
    <property type="term" value="P:UDP-N-acetylglucosamine biosynthetic process"/>
    <property type="evidence" value="ECO:0007669"/>
    <property type="project" value="TreeGrafter"/>
</dbReference>
<dbReference type="SUPFAM" id="SSF53448">
    <property type="entry name" value="Nucleotide-diphospho-sugar transferases"/>
    <property type="match status" value="1"/>
</dbReference>
<comment type="pathway">
    <text evidence="1">Nucleotide-sugar biosynthesis; UDP-N-acetyl-alpha-D-glucosamine biosynthesis; UDP-N-acetyl-alpha-D-glucosamine from N-acetyl-alpha-D-glucosamine 1-phosphate: step 1/1.</text>
</comment>
<dbReference type="EC" id="2.7.7.23" evidence="3"/>
<evidence type="ECO:0000313" key="8">
    <source>
        <dbReference type="Proteomes" id="UP000549394"/>
    </source>
</evidence>
<dbReference type="AlphaFoldDB" id="A0A7I8VRX6"/>
<name>A0A7I8VRX6_9ANNE</name>
<sequence length="510" mass="57918">MEEIRKTAEFYGQAHVFKYWEHLSDDEKDKLKEDLSTIDFAAIGLNFQKCVSQLEKMGQKIDNEIEPPSEDCLFSKALGSSEDVERYTQIEIGKERLSDNRIIFLYVLGYKAISDNRVALLLLAGGQGTRLGVPYPKGMYDIGLPSKKTLYQIQAERIIKVQRNAMKLNNSSQSPVIPWYIMVSKHTKDMTEKFFEEHNYFGLEKDNVSFFVQRLLPCLDFDGKIIMESKFKVAKAPDGNGGLYAALNDANIIEDMEKRGIRHICIHGVDNILVKLADPAFMGYCEDRGASCGSKVVEKKNPEESVGVVCKINNQYGVVEYSEISKETSEKRKPDGRLLYSGANIVYHYLNFEFLKLICRDYVDDLDPHVAKKKIPFVNENGTTVKPEQVNGIKIEKFVFDIFKYATNFVLWEVLKEDEFAPLKNADGASSATPTECRKMMLDLCRRYVLNAGGQFSQDDGSNDSIVCEISPLLSYDGEDLGDIVNNETFYSPLVLYAKEEKEKSFLNKI</sequence>
<organism evidence="7 8">
    <name type="scientific">Dimorphilus gyrociliatus</name>
    <dbReference type="NCBI Taxonomy" id="2664684"/>
    <lineage>
        <taxon>Eukaryota</taxon>
        <taxon>Metazoa</taxon>
        <taxon>Spiralia</taxon>
        <taxon>Lophotrochozoa</taxon>
        <taxon>Annelida</taxon>
        <taxon>Polychaeta</taxon>
        <taxon>Polychaeta incertae sedis</taxon>
        <taxon>Dinophilidae</taxon>
        <taxon>Dimorphilus</taxon>
    </lineage>
</organism>
<dbReference type="OrthoDB" id="532420at2759"/>
<dbReference type="PANTHER" id="PTHR11952:SF2">
    <property type="entry name" value="LD24639P"/>
    <property type="match status" value="1"/>
</dbReference>
<comment type="similarity">
    <text evidence="2">Belongs to the UDPGP type 1 family.</text>
</comment>
<evidence type="ECO:0000256" key="1">
    <source>
        <dbReference type="ARBA" id="ARBA00005208"/>
    </source>
</evidence>
<keyword evidence="4" id="KW-0808">Transferase</keyword>
<keyword evidence="8" id="KW-1185">Reference proteome</keyword>